<keyword evidence="2" id="KW-1185">Reference proteome</keyword>
<name>A0A7J8YK03_GOSAI</name>
<accession>A0A7J8YK03</accession>
<proteinExistence type="predicted"/>
<protein>
    <recommendedName>
        <fullName evidence="3">Beta-galactosidase</fullName>
    </recommendedName>
</protein>
<dbReference type="AlphaFoldDB" id="A0A7J8YK03"/>
<sequence length="86" mass="10031">MADSLDVDVPWIMCQQAASPKPMLETCYDWYFDENQKTLIPVKRGLKIGLDGLRVGWCRPFRTAKDLSYFVTRIFQKGGTLQNYYM</sequence>
<evidence type="ECO:0000313" key="2">
    <source>
        <dbReference type="Proteomes" id="UP000593577"/>
    </source>
</evidence>
<dbReference type="Proteomes" id="UP000593577">
    <property type="component" value="Unassembled WGS sequence"/>
</dbReference>
<feature type="non-terminal residue" evidence="1">
    <location>
        <position position="1"/>
    </location>
</feature>
<reference evidence="1 2" key="1">
    <citation type="journal article" date="2019" name="Genome Biol. Evol.">
        <title>Insights into the evolution of the New World diploid cottons (Gossypium, subgenus Houzingenia) based on genome sequencing.</title>
        <authorList>
            <person name="Grover C.E."/>
            <person name="Arick M.A. 2nd"/>
            <person name="Thrash A."/>
            <person name="Conover J.L."/>
            <person name="Sanders W.S."/>
            <person name="Peterson D.G."/>
            <person name="Frelichowski J.E."/>
            <person name="Scheffler J.A."/>
            <person name="Scheffler B.E."/>
            <person name="Wendel J.F."/>
        </authorList>
    </citation>
    <scope>NUCLEOTIDE SEQUENCE [LARGE SCALE GENOMIC DNA]</scope>
    <source>
        <strain evidence="1">185</strain>
        <tissue evidence="1">Leaf</tissue>
    </source>
</reference>
<comment type="caution">
    <text evidence="1">The sequence shown here is derived from an EMBL/GenBank/DDBJ whole genome shotgun (WGS) entry which is preliminary data.</text>
</comment>
<dbReference type="EMBL" id="JABFAA010000013">
    <property type="protein sequence ID" value="MBA0699927.1"/>
    <property type="molecule type" value="Genomic_DNA"/>
</dbReference>
<evidence type="ECO:0000313" key="1">
    <source>
        <dbReference type="EMBL" id="MBA0699927.1"/>
    </source>
</evidence>
<evidence type="ECO:0008006" key="3">
    <source>
        <dbReference type="Google" id="ProtNLM"/>
    </source>
</evidence>
<gene>
    <name evidence="1" type="ORF">Goari_001522</name>
</gene>
<organism evidence="1 2">
    <name type="scientific">Gossypium aridum</name>
    <name type="common">American cotton</name>
    <name type="synonym">Erioxylum aridum</name>
    <dbReference type="NCBI Taxonomy" id="34290"/>
    <lineage>
        <taxon>Eukaryota</taxon>
        <taxon>Viridiplantae</taxon>
        <taxon>Streptophyta</taxon>
        <taxon>Embryophyta</taxon>
        <taxon>Tracheophyta</taxon>
        <taxon>Spermatophyta</taxon>
        <taxon>Magnoliopsida</taxon>
        <taxon>eudicotyledons</taxon>
        <taxon>Gunneridae</taxon>
        <taxon>Pentapetalae</taxon>
        <taxon>rosids</taxon>
        <taxon>malvids</taxon>
        <taxon>Malvales</taxon>
        <taxon>Malvaceae</taxon>
        <taxon>Malvoideae</taxon>
        <taxon>Gossypium</taxon>
    </lineage>
</organism>